<dbReference type="RefSeq" id="WP_008504720.1">
    <property type="nucleotide sequence ID" value="NZ_CM001403.1"/>
</dbReference>
<proteinExistence type="predicted"/>
<dbReference type="HOGENOM" id="CLU_2396449_0_0_10"/>
<keyword evidence="2" id="KW-1185">Reference proteome</keyword>
<sequence>MSGKQQIDSPVDMESLRGLIGEFFPELNGSASDDILWPWFVFAIAGNGQPIKNLQVDELAKFSDQLTKLVAAVHQWGRMQQLAANSQEENRHA</sequence>
<evidence type="ECO:0000313" key="1">
    <source>
        <dbReference type="EMBL" id="EHQ25089.1"/>
    </source>
</evidence>
<evidence type="ECO:0000313" key="2">
    <source>
        <dbReference type="Proteomes" id="UP000002774"/>
    </source>
</evidence>
<dbReference type="STRING" id="714943.Mucpa_0909"/>
<dbReference type="EMBL" id="CM001403">
    <property type="protein sequence ID" value="EHQ25089.1"/>
    <property type="molecule type" value="Genomic_DNA"/>
</dbReference>
<name>H1YBL8_9SPHI</name>
<dbReference type="AlphaFoldDB" id="H1YBL8"/>
<reference evidence="1" key="1">
    <citation type="submission" date="2011-09" db="EMBL/GenBank/DDBJ databases">
        <title>The permanent draft genome of Mucilaginibacter paludis DSM 18603.</title>
        <authorList>
            <consortium name="US DOE Joint Genome Institute (JGI-PGF)"/>
            <person name="Lucas S."/>
            <person name="Han J."/>
            <person name="Lapidus A."/>
            <person name="Bruce D."/>
            <person name="Goodwin L."/>
            <person name="Pitluck S."/>
            <person name="Peters L."/>
            <person name="Kyrpides N."/>
            <person name="Mavromatis K."/>
            <person name="Ivanova N."/>
            <person name="Mikhailova N."/>
            <person name="Held B."/>
            <person name="Detter J.C."/>
            <person name="Tapia R."/>
            <person name="Han C."/>
            <person name="Land M."/>
            <person name="Hauser L."/>
            <person name="Markowitz V."/>
            <person name="Cheng J.-F."/>
            <person name="Hugenholtz P."/>
            <person name="Woyke T."/>
            <person name="Wu D."/>
            <person name="Tindall B."/>
            <person name="Brambilla E."/>
            <person name="Klenk H.-P."/>
            <person name="Eisen J.A."/>
        </authorList>
    </citation>
    <scope>NUCLEOTIDE SEQUENCE [LARGE SCALE GENOMIC DNA]</scope>
    <source>
        <strain evidence="1">DSM 18603</strain>
    </source>
</reference>
<protein>
    <submittedName>
        <fullName evidence="1">Uncharacterized protein</fullName>
    </submittedName>
</protein>
<dbReference type="Proteomes" id="UP000002774">
    <property type="component" value="Chromosome"/>
</dbReference>
<organism evidence="1 2">
    <name type="scientific">Mucilaginibacter paludis DSM 18603</name>
    <dbReference type="NCBI Taxonomy" id="714943"/>
    <lineage>
        <taxon>Bacteria</taxon>
        <taxon>Pseudomonadati</taxon>
        <taxon>Bacteroidota</taxon>
        <taxon>Sphingobacteriia</taxon>
        <taxon>Sphingobacteriales</taxon>
        <taxon>Sphingobacteriaceae</taxon>
        <taxon>Mucilaginibacter</taxon>
    </lineage>
</organism>
<gene>
    <name evidence="1" type="ORF">Mucpa_0909</name>
</gene>
<accession>H1YBL8</accession>